<dbReference type="GO" id="GO:0016020">
    <property type="term" value="C:membrane"/>
    <property type="evidence" value="ECO:0007669"/>
    <property type="project" value="UniProtKB-SubCell"/>
</dbReference>
<feature type="transmembrane region" description="Helical" evidence="6">
    <location>
        <begin position="248"/>
        <end position="271"/>
    </location>
</feature>
<evidence type="ECO:0000313" key="8">
    <source>
        <dbReference type="EMBL" id="MDO6541249.1"/>
    </source>
</evidence>
<dbReference type="PANTHER" id="PTHR19432">
    <property type="entry name" value="SUGAR TRANSPORTER"/>
    <property type="match status" value="1"/>
</dbReference>
<dbReference type="Gene3D" id="1.20.1250.20">
    <property type="entry name" value="MFS general substrate transporter like domains"/>
    <property type="match status" value="1"/>
</dbReference>
<dbReference type="EMBL" id="JAUOPU010000001">
    <property type="protein sequence ID" value="MDO6541249.1"/>
    <property type="molecule type" value="Genomic_DNA"/>
</dbReference>
<evidence type="ECO:0000256" key="6">
    <source>
        <dbReference type="SAM" id="Phobius"/>
    </source>
</evidence>
<evidence type="ECO:0000259" key="7">
    <source>
        <dbReference type="PROSITE" id="PS50850"/>
    </source>
</evidence>
<evidence type="ECO:0000256" key="1">
    <source>
        <dbReference type="ARBA" id="ARBA00004141"/>
    </source>
</evidence>
<feature type="transmembrane region" description="Helical" evidence="6">
    <location>
        <begin position="140"/>
        <end position="162"/>
    </location>
</feature>
<sequence length="456" mass="49759">MEKPRLSFWQIWNMSFGFLGIQFGFGLQNANVSRIFETLGASIDQIPILWIAAPLTGLLVQPIIGYFSDRTWTPLGRRRPYFLCGAIASSFALIIMPYSPYLWVAAGMLWILDASINVSMEPFRALVADNLPSEQRTQGFAVQTFFIGIGSVVASAMPYILSNVFDVANTAPAGEVPPSVKISFLCGAVVFLASILWTVFKTKEYSPAEMDKFHAAESGVASEAQEEKASLKEIMDDLRAMPKTMMQLAVVQFFSWFALFAMWIYTTSAVTSHIFGTSDTSSALYNEGADWVGLCFAAYNGISALAAFALPWLANRTSRKFVHSLALMIGGVSLASISVIENPQMLMLNMVGIGIAWASILCMPYAILAGALPSRKMGFYMGVFNFFIVLPQILAAGILGFFTRWAFDGNTMMALVLGGCAMVAAGLFVVFVQDDDEPNRVADKTGKRMKAKAAIA</sequence>
<protein>
    <submittedName>
        <fullName evidence="8">MFS transporter</fullName>
    </submittedName>
</protein>
<evidence type="ECO:0000256" key="2">
    <source>
        <dbReference type="ARBA" id="ARBA00022448"/>
    </source>
</evidence>
<feature type="transmembrane region" description="Helical" evidence="6">
    <location>
        <begin position="102"/>
        <end position="120"/>
    </location>
</feature>
<proteinExistence type="predicted"/>
<dbReference type="Proteomes" id="UP001170624">
    <property type="component" value="Unassembled WGS sequence"/>
</dbReference>
<name>A0AAW7Y339_9GAMM</name>
<dbReference type="AlphaFoldDB" id="A0AAW7Y339"/>
<feature type="domain" description="Major facilitator superfamily (MFS) profile" evidence="7">
    <location>
        <begin position="244"/>
        <end position="456"/>
    </location>
</feature>
<feature type="transmembrane region" description="Helical" evidence="6">
    <location>
        <begin position="384"/>
        <end position="407"/>
    </location>
</feature>
<feature type="transmembrane region" description="Helical" evidence="6">
    <location>
        <begin position="321"/>
        <end position="340"/>
    </location>
</feature>
<keyword evidence="4 6" id="KW-1133">Transmembrane helix</keyword>
<evidence type="ECO:0000313" key="9">
    <source>
        <dbReference type="Proteomes" id="UP001170624"/>
    </source>
</evidence>
<dbReference type="PROSITE" id="PS50850">
    <property type="entry name" value="MFS"/>
    <property type="match status" value="1"/>
</dbReference>
<evidence type="ECO:0000256" key="5">
    <source>
        <dbReference type="ARBA" id="ARBA00023136"/>
    </source>
</evidence>
<feature type="transmembrane region" description="Helical" evidence="6">
    <location>
        <begin position="291"/>
        <end position="314"/>
    </location>
</feature>
<dbReference type="Pfam" id="PF07690">
    <property type="entry name" value="MFS_1"/>
    <property type="match status" value="1"/>
</dbReference>
<gene>
    <name evidence="8" type="ORF">Q4568_01825</name>
</gene>
<accession>A0AAW7Y339</accession>
<dbReference type="SUPFAM" id="SSF103473">
    <property type="entry name" value="MFS general substrate transporter"/>
    <property type="match status" value="1"/>
</dbReference>
<evidence type="ECO:0000256" key="3">
    <source>
        <dbReference type="ARBA" id="ARBA00022692"/>
    </source>
</evidence>
<comment type="caution">
    <text evidence="8">The sequence shown here is derived from an EMBL/GenBank/DDBJ whole genome shotgun (WGS) entry which is preliminary data.</text>
</comment>
<evidence type="ECO:0000256" key="4">
    <source>
        <dbReference type="ARBA" id="ARBA00022989"/>
    </source>
</evidence>
<comment type="subcellular location">
    <subcellularLocation>
        <location evidence="1">Membrane</location>
        <topology evidence="1">Multi-pass membrane protein</topology>
    </subcellularLocation>
</comment>
<feature type="transmembrane region" description="Helical" evidence="6">
    <location>
        <begin position="47"/>
        <end position="68"/>
    </location>
</feature>
<dbReference type="InterPro" id="IPR020846">
    <property type="entry name" value="MFS_dom"/>
</dbReference>
<reference evidence="8" key="1">
    <citation type="submission" date="2023-07" db="EMBL/GenBank/DDBJ databases">
        <title>Genome content predicts the carbon catabolic preferences of heterotrophic bacteria.</title>
        <authorList>
            <person name="Gralka M."/>
        </authorList>
    </citation>
    <scope>NUCLEOTIDE SEQUENCE</scope>
    <source>
        <strain evidence="8">G2M05</strain>
    </source>
</reference>
<dbReference type="GO" id="GO:0022857">
    <property type="term" value="F:transmembrane transporter activity"/>
    <property type="evidence" value="ECO:0007669"/>
    <property type="project" value="InterPro"/>
</dbReference>
<feature type="transmembrane region" description="Helical" evidence="6">
    <location>
        <begin position="346"/>
        <end position="372"/>
    </location>
</feature>
<feature type="transmembrane region" description="Helical" evidence="6">
    <location>
        <begin position="182"/>
        <end position="200"/>
    </location>
</feature>
<feature type="transmembrane region" description="Helical" evidence="6">
    <location>
        <begin position="80"/>
        <end position="96"/>
    </location>
</feature>
<dbReference type="InterPro" id="IPR011701">
    <property type="entry name" value="MFS"/>
</dbReference>
<dbReference type="InterPro" id="IPR036259">
    <property type="entry name" value="MFS_trans_sf"/>
</dbReference>
<keyword evidence="3 6" id="KW-0812">Transmembrane</keyword>
<organism evidence="8 9">
    <name type="scientific">Photobacterium sanguinicancri</name>
    <dbReference type="NCBI Taxonomy" id="875932"/>
    <lineage>
        <taxon>Bacteria</taxon>
        <taxon>Pseudomonadati</taxon>
        <taxon>Pseudomonadota</taxon>
        <taxon>Gammaproteobacteria</taxon>
        <taxon>Vibrionales</taxon>
        <taxon>Vibrionaceae</taxon>
        <taxon>Photobacterium</taxon>
    </lineage>
</organism>
<dbReference type="PANTHER" id="PTHR19432:SF35">
    <property type="entry name" value="SOLUTE CARRIER FAMILY 45 MEMBER 3 ISOFORM X1"/>
    <property type="match status" value="1"/>
</dbReference>
<feature type="transmembrane region" description="Helical" evidence="6">
    <location>
        <begin position="7"/>
        <end position="27"/>
    </location>
</feature>
<keyword evidence="2" id="KW-0813">Transport</keyword>
<keyword evidence="5 6" id="KW-0472">Membrane</keyword>
<feature type="transmembrane region" description="Helical" evidence="6">
    <location>
        <begin position="413"/>
        <end position="432"/>
    </location>
</feature>
<dbReference type="RefSeq" id="WP_261858051.1">
    <property type="nucleotide sequence ID" value="NZ_AP024850.1"/>
</dbReference>